<dbReference type="PANTHER" id="PTHR12300:SF161">
    <property type="entry name" value="RECEPTOR EXPRESSION-ENHANCING PROTEIN"/>
    <property type="match status" value="1"/>
</dbReference>
<evidence type="ECO:0000256" key="4">
    <source>
        <dbReference type="ARBA" id="ARBA00022989"/>
    </source>
</evidence>
<dbReference type="GO" id="GO:0016020">
    <property type="term" value="C:membrane"/>
    <property type="evidence" value="ECO:0007669"/>
    <property type="project" value="UniProtKB-SubCell"/>
</dbReference>
<keyword evidence="4 6" id="KW-1133">Transmembrane helix</keyword>
<reference evidence="8" key="1">
    <citation type="submission" date="2025-08" db="UniProtKB">
        <authorList>
            <consortium name="RefSeq"/>
        </authorList>
    </citation>
    <scope>IDENTIFICATION</scope>
    <source>
        <strain evidence="8">15112-1751.03</strain>
        <tissue evidence="8">Whole Adult</tissue>
    </source>
</reference>
<dbReference type="CTD" id="36569"/>
<sequence length="181" mass="20895">MTAQLAQVSQWFDNYKGTVDVSLRDPKKPWTKAFDFVEERTGVDRVKIYFGAATFCALYLIFGYGAQLLCNIIGVLYPAYISIHAIESSTKQDDTKWLTYWVTFGIFTVIEFFSHVLTHVIPFYWLLKCAFLIWCMLPVENNGSVIIYHKLLRPYFLKHHASVDKIIDDGMKKAGNFVKSD</sequence>
<dbReference type="Pfam" id="PF03134">
    <property type="entry name" value="TB2_DP1_HVA22"/>
    <property type="match status" value="1"/>
</dbReference>
<keyword evidence="8" id="KW-0675">Receptor</keyword>
<protein>
    <recommendedName>
        <fullName evidence="6">Receptor expression-enhancing protein</fullName>
    </recommendedName>
</protein>
<dbReference type="AlphaFoldDB" id="A0A6P8XEP2"/>
<evidence type="ECO:0000256" key="3">
    <source>
        <dbReference type="ARBA" id="ARBA00022692"/>
    </source>
</evidence>
<dbReference type="Proteomes" id="UP000515160">
    <property type="component" value="Chromosome 3"/>
</dbReference>
<dbReference type="InterPro" id="IPR004345">
    <property type="entry name" value="TB2_DP1_HVA22"/>
</dbReference>
<dbReference type="PANTHER" id="PTHR12300">
    <property type="entry name" value="HVA22-LIKE PROTEINS"/>
    <property type="match status" value="1"/>
</dbReference>
<dbReference type="GeneID" id="117572439"/>
<feature type="transmembrane region" description="Helical" evidence="6">
    <location>
        <begin position="48"/>
        <end position="77"/>
    </location>
</feature>
<dbReference type="OrthoDB" id="10009287at2759"/>
<evidence type="ECO:0000313" key="8">
    <source>
        <dbReference type="RefSeq" id="XP_034111159.1"/>
    </source>
</evidence>
<keyword evidence="3 6" id="KW-0812">Transmembrane</keyword>
<accession>A0A6P8XEP2</accession>
<evidence type="ECO:0000256" key="5">
    <source>
        <dbReference type="ARBA" id="ARBA00023136"/>
    </source>
</evidence>
<evidence type="ECO:0000256" key="6">
    <source>
        <dbReference type="RuleBase" id="RU362006"/>
    </source>
</evidence>
<evidence type="ECO:0000256" key="2">
    <source>
        <dbReference type="ARBA" id="ARBA00008573"/>
    </source>
</evidence>
<keyword evidence="7" id="KW-1185">Reference proteome</keyword>
<proteinExistence type="inferred from homology"/>
<comment type="subcellular location">
    <subcellularLocation>
        <location evidence="1 6">Membrane</location>
        <topology evidence="1 6">Multi-pass membrane protein</topology>
    </subcellularLocation>
</comment>
<evidence type="ECO:0000313" key="7">
    <source>
        <dbReference type="Proteomes" id="UP000515160"/>
    </source>
</evidence>
<evidence type="ECO:0000256" key="1">
    <source>
        <dbReference type="ARBA" id="ARBA00004141"/>
    </source>
</evidence>
<gene>
    <name evidence="8" type="primary">LOC117572439</name>
</gene>
<feature type="transmembrane region" description="Helical" evidence="6">
    <location>
        <begin position="98"/>
        <end position="117"/>
    </location>
</feature>
<keyword evidence="5 6" id="KW-0472">Membrane</keyword>
<organism evidence="7 8">
    <name type="scientific">Drosophila albomicans</name>
    <name type="common">Fruit fly</name>
    <dbReference type="NCBI Taxonomy" id="7291"/>
    <lineage>
        <taxon>Eukaryota</taxon>
        <taxon>Metazoa</taxon>
        <taxon>Ecdysozoa</taxon>
        <taxon>Arthropoda</taxon>
        <taxon>Hexapoda</taxon>
        <taxon>Insecta</taxon>
        <taxon>Pterygota</taxon>
        <taxon>Neoptera</taxon>
        <taxon>Endopterygota</taxon>
        <taxon>Diptera</taxon>
        <taxon>Brachycera</taxon>
        <taxon>Muscomorpha</taxon>
        <taxon>Ephydroidea</taxon>
        <taxon>Drosophilidae</taxon>
        <taxon>Drosophila</taxon>
    </lineage>
</organism>
<comment type="similarity">
    <text evidence="2 6">Belongs to the DP1 family.</text>
</comment>
<dbReference type="RefSeq" id="XP_034111159.1">
    <property type="nucleotide sequence ID" value="XM_034255268.2"/>
</dbReference>
<name>A0A6P8XEP2_DROAB</name>